<keyword evidence="2" id="KW-1133">Transmembrane helix</keyword>
<name>A0A6P5U183_PRUAV</name>
<evidence type="ECO:0000256" key="2">
    <source>
        <dbReference type="SAM" id="Phobius"/>
    </source>
</evidence>
<dbReference type="KEGG" id="pavi:110772739"/>
<evidence type="ECO:0000256" key="1">
    <source>
        <dbReference type="SAM" id="MobiDB-lite"/>
    </source>
</evidence>
<sequence length="310" mass="35350">MDLDEWEYLPDDGFLDFHEEREEKRIFSSKAYSDSKSVFNMNYFIIPSPNSRKLIETPPPIPPQGFINSRVPNQLVPVPIQLELPPSFVKASEEEEQVPAARVLVDEKTNYKAKALEADDQDTQLSQVYFKKTWENEFADMKMDSPKSPTCRSPRFMQHQTTDAAAAAAVVASIESKITSPRMKIGEKNNNFFDSDDTKKEEEEEEEDELVKNGRDHNSNNIWKMSLTGIGAICSFGFAAATICVLFFGTQQRNKQYQQNQNRFQIYNDDNKRIKQAVEHATKFNEAFSAVRGVPITRAHVTFGGHYTGL</sequence>
<reference evidence="5" key="1">
    <citation type="submission" date="2025-08" db="UniProtKB">
        <authorList>
            <consortium name="RefSeq"/>
        </authorList>
    </citation>
    <scope>IDENTIFICATION</scope>
</reference>
<dbReference type="Pfam" id="PF20705">
    <property type="entry name" value="DUF6821"/>
    <property type="match status" value="1"/>
</dbReference>
<protein>
    <submittedName>
        <fullName evidence="5">Uncharacterized protein LOC110772739</fullName>
    </submittedName>
</protein>
<dbReference type="PANTHER" id="PTHR33646">
    <property type="entry name" value="GB|AAF00631.1"/>
    <property type="match status" value="1"/>
</dbReference>
<organism evidence="4 5">
    <name type="scientific">Prunus avium</name>
    <name type="common">Cherry</name>
    <name type="synonym">Cerasus avium</name>
    <dbReference type="NCBI Taxonomy" id="42229"/>
    <lineage>
        <taxon>Eukaryota</taxon>
        <taxon>Viridiplantae</taxon>
        <taxon>Streptophyta</taxon>
        <taxon>Embryophyta</taxon>
        <taxon>Tracheophyta</taxon>
        <taxon>Spermatophyta</taxon>
        <taxon>Magnoliopsida</taxon>
        <taxon>eudicotyledons</taxon>
        <taxon>Gunneridae</taxon>
        <taxon>Pentapetalae</taxon>
        <taxon>rosids</taxon>
        <taxon>fabids</taxon>
        <taxon>Rosales</taxon>
        <taxon>Rosaceae</taxon>
        <taxon>Amygdaloideae</taxon>
        <taxon>Amygdaleae</taxon>
        <taxon>Prunus</taxon>
    </lineage>
</organism>
<feature type="domain" description="DUF6821" evidence="3">
    <location>
        <begin position="120"/>
        <end position="310"/>
    </location>
</feature>
<accession>A0A6P5U183</accession>
<evidence type="ECO:0000259" key="3">
    <source>
        <dbReference type="Pfam" id="PF20705"/>
    </source>
</evidence>
<keyword evidence="2" id="KW-0812">Transmembrane</keyword>
<proteinExistence type="predicted"/>
<dbReference type="InterPro" id="IPR045883">
    <property type="entry name" value="At4g13530-like"/>
</dbReference>
<gene>
    <name evidence="5" type="primary">LOC110772739</name>
</gene>
<evidence type="ECO:0000313" key="5">
    <source>
        <dbReference type="RefSeq" id="XP_021832889.1"/>
    </source>
</evidence>
<dbReference type="PANTHER" id="PTHR33646:SF2">
    <property type="entry name" value="F20H23.8 PROTEIN"/>
    <property type="match status" value="1"/>
</dbReference>
<dbReference type="RefSeq" id="XP_021832889.1">
    <property type="nucleotide sequence ID" value="XM_021977197.1"/>
</dbReference>
<dbReference type="AlphaFoldDB" id="A0A6P5U183"/>
<dbReference type="InterPro" id="IPR049224">
    <property type="entry name" value="DUF6821"/>
</dbReference>
<keyword evidence="4" id="KW-1185">Reference proteome</keyword>
<keyword evidence="2" id="KW-0472">Membrane</keyword>
<feature type="region of interest" description="Disordered" evidence="1">
    <location>
        <begin position="185"/>
        <end position="212"/>
    </location>
</feature>
<dbReference type="Proteomes" id="UP000515124">
    <property type="component" value="Unplaced"/>
</dbReference>
<feature type="transmembrane region" description="Helical" evidence="2">
    <location>
        <begin position="222"/>
        <end position="248"/>
    </location>
</feature>
<dbReference type="GeneID" id="110772739"/>
<evidence type="ECO:0000313" key="4">
    <source>
        <dbReference type="Proteomes" id="UP000515124"/>
    </source>
</evidence>